<organism evidence="1">
    <name type="scientific">Siphoviridae sp. ctLfk13</name>
    <dbReference type="NCBI Taxonomy" id="2826251"/>
    <lineage>
        <taxon>Viruses</taxon>
        <taxon>Duplodnaviria</taxon>
        <taxon>Heunggongvirae</taxon>
        <taxon>Uroviricota</taxon>
        <taxon>Caudoviricetes</taxon>
    </lineage>
</organism>
<name>A0A8S5N1R4_9CAUD</name>
<sequence length="187" mass="21298">MITSREHYTGELFTITTPTDLSSKPGVVLASVAHYEPNYMSVTGDRWVSSEGTILTCEQLFDALTHKNNTDNNTHCKLVRLTDYDFQGMYETDLTTQYARLGRLVEEQEVPVYDPDEDSFTHRPYQSLLKPGTVVYFKGRKHFFCVEFGLPLLEGSWVDEGGSCRATAEFLFYVLNEDEAITLVNIQ</sequence>
<reference evidence="1" key="1">
    <citation type="journal article" date="2021" name="Proc. Natl. Acad. Sci. U.S.A.">
        <title>A Catalog of Tens of Thousands of Viruses from Human Metagenomes Reveals Hidden Associations with Chronic Diseases.</title>
        <authorList>
            <person name="Tisza M.J."/>
            <person name="Buck C.B."/>
        </authorList>
    </citation>
    <scope>NUCLEOTIDE SEQUENCE</scope>
    <source>
        <strain evidence="1">CtLfk13</strain>
    </source>
</reference>
<accession>A0A8S5N1R4</accession>
<dbReference type="EMBL" id="BK015040">
    <property type="protein sequence ID" value="DAD88416.1"/>
    <property type="molecule type" value="Genomic_DNA"/>
</dbReference>
<evidence type="ECO:0000313" key="1">
    <source>
        <dbReference type="EMBL" id="DAD88416.1"/>
    </source>
</evidence>
<proteinExistence type="predicted"/>
<protein>
    <submittedName>
        <fullName evidence="1">Uncharacterized protein</fullName>
    </submittedName>
</protein>